<feature type="transmembrane region" description="Helical" evidence="1">
    <location>
        <begin position="170"/>
        <end position="189"/>
    </location>
</feature>
<name>A0A0K0G352_STRVS</name>
<feature type="transmembrane region" description="Helical" evidence="1">
    <location>
        <begin position="253"/>
        <end position="272"/>
    </location>
</feature>
<reference evidence="2" key="1">
    <citation type="submission" date="2014-07" db="EMBL/GenBank/DDBJ databases">
        <authorList>
            <person name="Martin A.A"/>
            <person name="De Silva N."/>
        </authorList>
    </citation>
    <scope>NUCLEOTIDE SEQUENCE</scope>
</reference>
<dbReference type="InterPro" id="IPR008574">
    <property type="entry name" value="Nematodes_ZYG-11_interact"/>
</dbReference>
<dbReference type="Proteomes" id="UP000035680">
    <property type="component" value="Unassembled WGS sequence"/>
</dbReference>
<dbReference type="AlphaFoldDB" id="A0A0K0G352"/>
<dbReference type="WBParaSite" id="SVE_1915300.1">
    <property type="protein sequence ID" value="SVE_1915300.1"/>
    <property type="gene ID" value="SVE_1915300"/>
</dbReference>
<feature type="transmembrane region" description="Helical" evidence="1">
    <location>
        <begin position="107"/>
        <end position="128"/>
    </location>
</feature>
<evidence type="ECO:0000313" key="2">
    <source>
        <dbReference type="Proteomes" id="UP000035680"/>
    </source>
</evidence>
<feature type="transmembrane region" description="Helical" evidence="1">
    <location>
        <begin position="196"/>
        <end position="215"/>
    </location>
</feature>
<keyword evidence="1" id="KW-1133">Transmembrane helix</keyword>
<evidence type="ECO:0000256" key="1">
    <source>
        <dbReference type="SAM" id="Phobius"/>
    </source>
</evidence>
<dbReference type="PANTHER" id="PTHR31176:SF1">
    <property type="entry name" value="MFS DOMAIN-CONTAINING PROTEIN-RELATED"/>
    <property type="match status" value="1"/>
</dbReference>
<reference evidence="3" key="2">
    <citation type="submission" date="2015-08" db="UniProtKB">
        <authorList>
            <consortium name="WormBaseParasite"/>
        </authorList>
    </citation>
    <scope>IDENTIFICATION</scope>
</reference>
<keyword evidence="1" id="KW-0472">Membrane</keyword>
<dbReference type="Pfam" id="PF05884">
    <property type="entry name" value="ZYG-11_interact"/>
    <property type="match status" value="1"/>
</dbReference>
<evidence type="ECO:0000313" key="3">
    <source>
        <dbReference type="WBParaSite" id="SVE_1915300.1"/>
    </source>
</evidence>
<feature type="transmembrane region" description="Helical" evidence="1">
    <location>
        <begin position="221"/>
        <end position="241"/>
    </location>
</feature>
<feature type="transmembrane region" description="Helical" evidence="1">
    <location>
        <begin position="140"/>
        <end position="158"/>
    </location>
</feature>
<feature type="transmembrane region" description="Helical" evidence="1">
    <location>
        <begin position="79"/>
        <end position="101"/>
    </location>
</feature>
<keyword evidence="1" id="KW-0812">Transmembrane</keyword>
<sequence>MAASPHYVAHLAQKYQDEFQRNVIETGDTITITAREAVSTVQQKVDSIAPTAIGFKDYFISVVTDFKETKIQSNDILNIMLWSSILVLGSKITATLSHFLLHPFIHLVFDGSTALYLSAIFIPVYVHFKQSREPLSEEKSRFRLLAYAGIQGLIVGYIQQDSFLLFSDPFAFLGLAVMGLSGLFLHPVLGGNRLNYLVAVTGSGFGLHFVIGLLFGQLGFIYLLMALFYTVAAFILLQYYLNPVDSKAMPHLYMYYNFIAVMYIQLVFYYVFGYTKEDYKKLSVVSEKP</sequence>
<accession>A0A0K0G352</accession>
<keyword evidence="2" id="KW-1185">Reference proteome</keyword>
<protein>
    <submittedName>
        <fullName evidence="3">Uncharacterized protein</fullName>
    </submittedName>
</protein>
<organism evidence="2 3">
    <name type="scientific">Strongyloides venezuelensis</name>
    <name type="common">Threadworm</name>
    <dbReference type="NCBI Taxonomy" id="75913"/>
    <lineage>
        <taxon>Eukaryota</taxon>
        <taxon>Metazoa</taxon>
        <taxon>Ecdysozoa</taxon>
        <taxon>Nematoda</taxon>
        <taxon>Chromadorea</taxon>
        <taxon>Rhabditida</taxon>
        <taxon>Tylenchina</taxon>
        <taxon>Panagrolaimomorpha</taxon>
        <taxon>Strongyloidoidea</taxon>
        <taxon>Strongyloididae</taxon>
        <taxon>Strongyloides</taxon>
    </lineage>
</organism>
<proteinExistence type="predicted"/>
<dbReference type="PANTHER" id="PTHR31176">
    <property type="entry name" value="MFS DOMAIN-CONTAINING PROTEIN-RELATED"/>
    <property type="match status" value="1"/>
</dbReference>